<dbReference type="Pfam" id="PF10400">
    <property type="entry name" value="Vir_act_alpha_C"/>
    <property type="match status" value="1"/>
</dbReference>
<dbReference type="AlphaFoldDB" id="A0A0C1NK36"/>
<dbReference type="Pfam" id="PF03551">
    <property type="entry name" value="PadR"/>
    <property type="match status" value="1"/>
</dbReference>
<dbReference type="PANTHER" id="PTHR43252:SF6">
    <property type="entry name" value="NEGATIVE TRANSCRIPTION REGULATOR PADR"/>
    <property type="match status" value="1"/>
</dbReference>
<reference evidence="5" key="1">
    <citation type="journal article" date="2015" name="Genome Announc.">
        <title>Draft Genome Sequence of Tolypothrix boutellei Strain VB521301.</title>
        <authorList>
            <person name="Chandrababunaidu M.M."/>
            <person name="Singh D."/>
            <person name="Sen D."/>
            <person name="Bhan S."/>
            <person name="Das S."/>
            <person name="Gupta A."/>
            <person name="Adhikary S.P."/>
            <person name="Tripathy S."/>
        </authorList>
    </citation>
    <scope>NUCLEOTIDE SEQUENCE</scope>
    <source>
        <strain evidence="5">VB521301</strain>
    </source>
</reference>
<dbReference type="Gene3D" id="1.10.10.10">
    <property type="entry name" value="Winged helix-like DNA-binding domain superfamily/Winged helix DNA-binding domain"/>
    <property type="match status" value="1"/>
</dbReference>
<feature type="domain" description="Transcription regulator PadR C-terminal" evidence="3">
    <location>
        <begin position="97"/>
        <end position="178"/>
    </location>
</feature>
<evidence type="ECO:0000313" key="6">
    <source>
        <dbReference type="Proteomes" id="UP000029738"/>
    </source>
</evidence>
<dbReference type="Gene3D" id="6.10.140.190">
    <property type="match status" value="1"/>
</dbReference>
<dbReference type="PANTHER" id="PTHR43252">
    <property type="entry name" value="TRANSCRIPTIONAL REGULATOR YQJI"/>
    <property type="match status" value="1"/>
</dbReference>
<keyword evidence="1" id="KW-0175">Coiled coil</keyword>
<evidence type="ECO:0000259" key="2">
    <source>
        <dbReference type="Pfam" id="PF03551"/>
    </source>
</evidence>
<keyword evidence="6" id="KW-1185">Reference proteome</keyword>
<proteinExistence type="predicted"/>
<dbReference type="EMBL" id="JHEG02000019">
    <property type="protein sequence ID" value="KIE13186.1"/>
    <property type="molecule type" value="Genomic_DNA"/>
</dbReference>
<name>A0A0C1NK36_9CYAN</name>
<organism evidence="5">
    <name type="scientific">Tolypothrix bouteillei VB521301</name>
    <dbReference type="NCBI Taxonomy" id="1479485"/>
    <lineage>
        <taxon>Bacteria</taxon>
        <taxon>Bacillati</taxon>
        <taxon>Cyanobacteriota</taxon>
        <taxon>Cyanophyceae</taxon>
        <taxon>Nostocales</taxon>
        <taxon>Tolypothrichaceae</taxon>
        <taxon>Tolypothrix</taxon>
    </lineage>
</organism>
<dbReference type="Proteomes" id="UP000029738">
    <property type="component" value="Unassembled WGS sequence"/>
</dbReference>
<dbReference type="SUPFAM" id="SSF46785">
    <property type="entry name" value="Winged helix' DNA-binding domain"/>
    <property type="match status" value="1"/>
</dbReference>
<dbReference type="EMBL" id="JHEG04000001">
    <property type="protein sequence ID" value="KAF3887844.1"/>
    <property type="molecule type" value="Genomic_DNA"/>
</dbReference>
<accession>A0A0C1NK36</accession>
<dbReference type="RefSeq" id="WP_038088759.1">
    <property type="nucleotide sequence ID" value="NZ_JHEG04000001.1"/>
</dbReference>
<evidence type="ECO:0000313" key="5">
    <source>
        <dbReference type="EMBL" id="KIE13186.1"/>
    </source>
</evidence>
<dbReference type="InterPro" id="IPR036388">
    <property type="entry name" value="WH-like_DNA-bd_sf"/>
</dbReference>
<evidence type="ECO:0000259" key="3">
    <source>
        <dbReference type="Pfam" id="PF10400"/>
    </source>
</evidence>
<dbReference type="InterPro" id="IPR018309">
    <property type="entry name" value="Tscrpt_reg_PadR_C"/>
</dbReference>
<sequence>MSRENKSKYAILGLLSFGPKSGYDIKKKIETITGSFWTESYGQIYPILKRLVTEGLAIQSVEEQVGKPNRHIYTLTDKGLEELQHWLVEPVEPQVERIEILLKLFCGKQVSVADNIRHVQQFREMQQQLLQKYRAIEEDMKVKEAENLNFPYWMITVSYKFHATKALIAWCDETLARLNQMTQEALENSSE</sequence>
<dbReference type="STRING" id="1479485.DA73_0207275"/>
<protein>
    <submittedName>
        <fullName evidence="5">PadR family transcriptional regulator</fullName>
    </submittedName>
</protein>
<dbReference type="InterPro" id="IPR005149">
    <property type="entry name" value="Tscrpt_reg_PadR_N"/>
</dbReference>
<feature type="domain" description="Transcription regulator PadR N-terminal" evidence="2">
    <location>
        <begin position="11"/>
        <end position="84"/>
    </location>
</feature>
<comment type="caution">
    <text evidence="5">The sequence shown here is derived from an EMBL/GenBank/DDBJ whole genome shotgun (WGS) entry which is preliminary data.</text>
</comment>
<dbReference type="InterPro" id="IPR036390">
    <property type="entry name" value="WH_DNA-bd_sf"/>
</dbReference>
<feature type="coiled-coil region" evidence="1">
    <location>
        <begin position="119"/>
        <end position="146"/>
    </location>
</feature>
<reference evidence="4" key="2">
    <citation type="submission" date="2019-11" db="EMBL/GenBank/DDBJ databases">
        <title>Improved Assembly of Tolypothrix boutellei genome.</title>
        <authorList>
            <person name="Sarangi A.N."/>
            <person name="Mukherjee M."/>
            <person name="Ghosh S."/>
            <person name="Singh D."/>
            <person name="Das A."/>
            <person name="Kant S."/>
            <person name="Prusty A."/>
            <person name="Tripathy S."/>
        </authorList>
    </citation>
    <scope>NUCLEOTIDE SEQUENCE</scope>
    <source>
        <strain evidence="4">VB521301</strain>
    </source>
</reference>
<evidence type="ECO:0000256" key="1">
    <source>
        <dbReference type="SAM" id="Coils"/>
    </source>
</evidence>
<gene>
    <name evidence="5" type="ORF">DA73_0207275</name>
    <name evidence="4" type="ORF">DA73_0400021885</name>
</gene>
<dbReference type="OrthoDB" id="9814826at2"/>
<evidence type="ECO:0000313" key="4">
    <source>
        <dbReference type="EMBL" id="KAF3887844.1"/>
    </source>
</evidence>